<dbReference type="InterPro" id="IPR029058">
    <property type="entry name" value="AB_hydrolase_fold"/>
</dbReference>
<comment type="similarity">
    <text evidence="1">Belongs to the AB hydrolase superfamily. AB hydrolase 2 family.</text>
</comment>
<dbReference type="Proteomes" id="UP001215503">
    <property type="component" value="Unassembled WGS sequence"/>
</dbReference>
<dbReference type="PANTHER" id="PTHR10655:SF17">
    <property type="entry name" value="LYSOPHOSPHOLIPASE-LIKE PROTEIN 1"/>
    <property type="match status" value="1"/>
</dbReference>
<dbReference type="Gene3D" id="3.40.50.1820">
    <property type="entry name" value="alpha/beta hydrolase"/>
    <property type="match status" value="1"/>
</dbReference>
<evidence type="ECO:0000259" key="3">
    <source>
        <dbReference type="Pfam" id="PF02230"/>
    </source>
</evidence>
<dbReference type="PANTHER" id="PTHR10655">
    <property type="entry name" value="LYSOPHOSPHOLIPASE-RELATED"/>
    <property type="match status" value="1"/>
</dbReference>
<evidence type="ECO:0000313" key="4">
    <source>
        <dbReference type="EMBL" id="MDF2097041.1"/>
    </source>
</evidence>
<keyword evidence="5" id="KW-1185">Reference proteome</keyword>
<sequence>MTPSIELTGPRHEPASGGKADSLVVFLHGLGADGNDLIGLAPVLAQLFPDTAFVSPDAPQPCDMAPMGRQWFSLQDRSPAAMLAGAETARTALDGFLNAEMERHGLAANRVALFGFSQGCMMALHTALRRPEPLAGVVGCSGHLIAPERLADDVTARPPVLLVHGEADEVVPFAAMGAAEQALRAAEVPVEAHARPGLGHGIDQPGLELAARFLLKVLREG</sequence>
<dbReference type="RefSeq" id="WP_275823815.1">
    <property type="nucleotide sequence ID" value="NZ_JARHUD010000009.1"/>
</dbReference>
<protein>
    <submittedName>
        <fullName evidence="4">Prolyl oligopeptidase family serine peptidase</fullName>
    </submittedName>
</protein>
<comment type="caution">
    <text evidence="4">The sequence shown here is derived from an EMBL/GenBank/DDBJ whole genome shotgun (WGS) entry which is preliminary data.</text>
</comment>
<dbReference type="EMBL" id="JARHUD010000009">
    <property type="protein sequence ID" value="MDF2097041.1"/>
    <property type="molecule type" value="Genomic_DNA"/>
</dbReference>
<reference evidence="4 5" key="1">
    <citation type="submission" date="2023-03" db="EMBL/GenBank/DDBJ databases">
        <title>Fodinicurvata sp. CAU 1616 isolated from sea sendiment.</title>
        <authorList>
            <person name="Kim W."/>
        </authorList>
    </citation>
    <scope>NUCLEOTIDE SEQUENCE [LARGE SCALE GENOMIC DNA]</scope>
    <source>
        <strain evidence="4 5">CAU 1616</strain>
    </source>
</reference>
<dbReference type="Pfam" id="PF02230">
    <property type="entry name" value="Abhydrolase_2"/>
    <property type="match status" value="1"/>
</dbReference>
<accession>A0ABT5YPZ7</accession>
<feature type="domain" description="Phospholipase/carboxylesterase/thioesterase" evidence="3">
    <location>
        <begin position="17"/>
        <end position="216"/>
    </location>
</feature>
<dbReference type="InterPro" id="IPR050565">
    <property type="entry name" value="LYPA1-2/EST-like"/>
</dbReference>
<organism evidence="4 5">
    <name type="scientific">Aquibaculum arenosum</name>
    <dbReference type="NCBI Taxonomy" id="3032591"/>
    <lineage>
        <taxon>Bacteria</taxon>
        <taxon>Pseudomonadati</taxon>
        <taxon>Pseudomonadota</taxon>
        <taxon>Alphaproteobacteria</taxon>
        <taxon>Rhodospirillales</taxon>
        <taxon>Rhodovibrionaceae</taxon>
        <taxon>Aquibaculum</taxon>
    </lineage>
</organism>
<evidence type="ECO:0000256" key="1">
    <source>
        <dbReference type="ARBA" id="ARBA00006499"/>
    </source>
</evidence>
<gene>
    <name evidence="4" type="ORF">P2G67_13750</name>
</gene>
<evidence type="ECO:0000313" key="5">
    <source>
        <dbReference type="Proteomes" id="UP001215503"/>
    </source>
</evidence>
<proteinExistence type="inferred from homology"/>
<evidence type="ECO:0000256" key="2">
    <source>
        <dbReference type="ARBA" id="ARBA00022801"/>
    </source>
</evidence>
<dbReference type="SUPFAM" id="SSF53474">
    <property type="entry name" value="alpha/beta-Hydrolases"/>
    <property type="match status" value="1"/>
</dbReference>
<name>A0ABT5YPZ7_9PROT</name>
<keyword evidence="2" id="KW-0378">Hydrolase</keyword>
<dbReference type="InterPro" id="IPR003140">
    <property type="entry name" value="PLipase/COase/thioEstase"/>
</dbReference>